<dbReference type="InterPro" id="IPR036615">
    <property type="entry name" value="Mur_ligase_C_dom_sf"/>
</dbReference>
<dbReference type="AlphaFoldDB" id="A6TN35"/>
<dbReference type="PANTHER" id="PTHR11136:SF0">
    <property type="entry name" value="DIHYDROFOLATE SYNTHETASE-RELATED"/>
    <property type="match status" value="1"/>
</dbReference>
<dbReference type="RefSeq" id="WP_012062644.1">
    <property type="nucleotide sequence ID" value="NC_009633.1"/>
</dbReference>
<dbReference type="Gene3D" id="3.40.1190.10">
    <property type="entry name" value="Mur-like, catalytic domain"/>
    <property type="match status" value="1"/>
</dbReference>
<dbReference type="GO" id="GO:0004326">
    <property type="term" value="F:tetrahydrofolylpolyglutamate synthase activity"/>
    <property type="evidence" value="ECO:0007669"/>
    <property type="project" value="UniProtKB-EC"/>
</dbReference>
<evidence type="ECO:0000259" key="12">
    <source>
        <dbReference type="Pfam" id="PF02875"/>
    </source>
</evidence>
<evidence type="ECO:0000256" key="1">
    <source>
        <dbReference type="ARBA" id="ARBA00001946"/>
    </source>
</evidence>
<evidence type="ECO:0000313" key="14">
    <source>
        <dbReference type="EMBL" id="ABR47603.1"/>
    </source>
</evidence>
<gene>
    <name evidence="14" type="ordered locus">Amet_1403</name>
</gene>
<dbReference type="PROSITE" id="PS01011">
    <property type="entry name" value="FOLYLPOLYGLU_SYNT_1"/>
    <property type="match status" value="1"/>
</dbReference>
<dbReference type="GO" id="GO:0046872">
    <property type="term" value="F:metal ion binding"/>
    <property type="evidence" value="ECO:0007669"/>
    <property type="project" value="UniProtKB-KW"/>
</dbReference>
<evidence type="ECO:0000256" key="7">
    <source>
        <dbReference type="ARBA" id="ARBA00022840"/>
    </source>
</evidence>
<evidence type="ECO:0000256" key="10">
    <source>
        <dbReference type="ARBA" id="ARBA00047493"/>
    </source>
</evidence>
<keyword evidence="5" id="KW-0479">Metal-binding</keyword>
<evidence type="ECO:0000256" key="4">
    <source>
        <dbReference type="ARBA" id="ARBA00022598"/>
    </source>
</evidence>
<dbReference type="EMBL" id="CP000724">
    <property type="protein sequence ID" value="ABR47603.1"/>
    <property type="molecule type" value="Genomic_DNA"/>
</dbReference>
<dbReference type="PIRSF" id="PIRSF001563">
    <property type="entry name" value="Folylpolyglu_synth"/>
    <property type="match status" value="1"/>
</dbReference>
<keyword evidence="15" id="KW-1185">Reference proteome</keyword>
<dbReference type="InterPro" id="IPR001645">
    <property type="entry name" value="Folylpolyglutamate_synth"/>
</dbReference>
<evidence type="ECO:0000256" key="11">
    <source>
        <dbReference type="PIRNR" id="PIRNR001563"/>
    </source>
</evidence>
<feature type="domain" description="Mur ligase central" evidence="13">
    <location>
        <begin position="44"/>
        <end position="270"/>
    </location>
</feature>
<dbReference type="KEGG" id="amt:Amet_1403"/>
<evidence type="ECO:0000256" key="8">
    <source>
        <dbReference type="ARBA" id="ARBA00022842"/>
    </source>
</evidence>
<dbReference type="FunFam" id="3.40.1190.10:FF:000011">
    <property type="entry name" value="Folylpolyglutamate synthase/dihydrofolate synthase"/>
    <property type="match status" value="1"/>
</dbReference>
<comment type="catalytic activity">
    <reaction evidence="10">
        <text>(6S)-5,6,7,8-tetrahydrofolyl-(gamma-L-Glu)(n) + L-glutamate + ATP = (6S)-5,6,7,8-tetrahydrofolyl-(gamma-L-Glu)(n+1) + ADP + phosphate + H(+)</text>
        <dbReference type="Rhea" id="RHEA:10580"/>
        <dbReference type="Rhea" id="RHEA-COMP:14738"/>
        <dbReference type="Rhea" id="RHEA-COMP:14740"/>
        <dbReference type="ChEBI" id="CHEBI:15378"/>
        <dbReference type="ChEBI" id="CHEBI:29985"/>
        <dbReference type="ChEBI" id="CHEBI:30616"/>
        <dbReference type="ChEBI" id="CHEBI:43474"/>
        <dbReference type="ChEBI" id="CHEBI:141005"/>
        <dbReference type="ChEBI" id="CHEBI:456216"/>
        <dbReference type="EC" id="6.3.2.17"/>
    </reaction>
</comment>
<evidence type="ECO:0000256" key="2">
    <source>
        <dbReference type="ARBA" id="ARBA00008276"/>
    </source>
</evidence>
<dbReference type="STRING" id="293826.Amet_1403"/>
<organism evidence="14 15">
    <name type="scientific">Alkaliphilus metalliredigens (strain QYMF)</name>
    <dbReference type="NCBI Taxonomy" id="293826"/>
    <lineage>
        <taxon>Bacteria</taxon>
        <taxon>Bacillati</taxon>
        <taxon>Bacillota</taxon>
        <taxon>Clostridia</taxon>
        <taxon>Peptostreptococcales</taxon>
        <taxon>Natronincolaceae</taxon>
        <taxon>Alkaliphilus</taxon>
    </lineage>
</organism>
<reference evidence="15" key="1">
    <citation type="journal article" date="2016" name="Genome Announc.">
        <title>Complete genome sequence of Alkaliphilus metalliredigens strain QYMF, an alkaliphilic and metal-reducing bacterium isolated from borax-contaminated leachate ponds.</title>
        <authorList>
            <person name="Hwang C."/>
            <person name="Copeland A."/>
            <person name="Lucas S."/>
            <person name="Lapidus A."/>
            <person name="Barry K."/>
            <person name="Detter J.C."/>
            <person name="Glavina Del Rio T."/>
            <person name="Hammon N."/>
            <person name="Israni S."/>
            <person name="Dalin E."/>
            <person name="Tice H."/>
            <person name="Pitluck S."/>
            <person name="Chertkov O."/>
            <person name="Brettin T."/>
            <person name="Bruce D."/>
            <person name="Han C."/>
            <person name="Schmutz J."/>
            <person name="Larimer F."/>
            <person name="Land M.L."/>
            <person name="Hauser L."/>
            <person name="Kyrpides N."/>
            <person name="Mikhailova N."/>
            <person name="Ye Q."/>
            <person name="Zhou J."/>
            <person name="Richardson P."/>
            <person name="Fields M.W."/>
        </authorList>
    </citation>
    <scope>NUCLEOTIDE SEQUENCE [LARGE SCALE GENOMIC DNA]</scope>
    <source>
        <strain evidence="15">QYMF</strain>
    </source>
</reference>
<dbReference type="Proteomes" id="UP000001572">
    <property type="component" value="Chromosome"/>
</dbReference>
<dbReference type="Gene3D" id="3.90.190.20">
    <property type="entry name" value="Mur ligase, C-terminal domain"/>
    <property type="match status" value="1"/>
</dbReference>
<dbReference type="InterPro" id="IPR004101">
    <property type="entry name" value="Mur_ligase_C"/>
</dbReference>
<dbReference type="OrthoDB" id="9809356at2"/>
<dbReference type="InterPro" id="IPR036565">
    <property type="entry name" value="Mur-like_cat_sf"/>
</dbReference>
<dbReference type="InterPro" id="IPR018109">
    <property type="entry name" value="Folylpolyglutamate_synth_CS"/>
</dbReference>
<dbReference type="PROSITE" id="PS01012">
    <property type="entry name" value="FOLYLPOLYGLU_SYNT_2"/>
    <property type="match status" value="1"/>
</dbReference>
<dbReference type="GO" id="GO:0005737">
    <property type="term" value="C:cytoplasm"/>
    <property type="evidence" value="ECO:0007669"/>
    <property type="project" value="TreeGrafter"/>
</dbReference>
<accession>A6TN35</accession>
<dbReference type="SUPFAM" id="SSF53623">
    <property type="entry name" value="MurD-like peptide ligases, catalytic domain"/>
    <property type="match status" value="1"/>
</dbReference>
<evidence type="ECO:0000256" key="9">
    <source>
        <dbReference type="ARBA" id="ARBA00030592"/>
    </source>
</evidence>
<proteinExistence type="inferred from homology"/>
<comment type="cofactor">
    <cofactor evidence="1">
        <name>Mg(2+)</name>
        <dbReference type="ChEBI" id="CHEBI:18420"/>
    </cofactor>
</comment>
<dbReference type="Pfam" id="PF02875">
    <property type="entry name" value="Mur_ligase_C"/>
    <property type="match status" value="1"/>
</dbReference>
<dbReference type="PANTHER" id="PTHR11136">
    <property type="entry name" value="FOLYLPOLYGLUTAMATE SYNTHASE-RELATED"/>
    <property type="match status" value="1"/>
</dbReference>
<sequence>MNYEQALTYIHDTYKFGRKLGLDNIKYLLNLLDNPHQKVKVIHVAGTNGKGSIASLIHSVLKTQGYRVGLYTSPYLEEFTERIRISGEDIPRERLAQVTEEVKMKIEEMVKSGQNHPTEFEVVTAIAFLYYAQEEVDFVVLEVGLGGRLDATNVINTPLLSIITPIGYDHTAYLGNTLKEIAFEKGGVIKEDGLTLVAPQEEEALQVLKKLSQERNNQLFMTNLQGLEIKKSTIEEQVFSCETYARAYENVEIKLLGAHQIENCCTALTAIDILKEHHDIEVSDESIYQGILETRWPGRMEVVQDEPTVIIDGAHNLQGGQALANTLKQLLSGRRITFVMGMLEDKEVDGFLNELIPLVDIVIATTPNSPRSMPANVLAGKMDVFKKPIHVEAEVRKAIEKGLALTGKDDVLLFAGSLYMIGEVRSYFKSNQMKTILNF</sequence>
<dbReference type="EC" id="6.3.2.17" evidence="3"/>
<dbReference type="NCBIfam" id="TIGR01499">
    <property type="entry name" value="folC"/>
    <property type="match status" value="1"/>
</dbReference>
<keyword evidence="8" id="KW-0460">Magnesium</keyword>
<keyword evidence="4 11" id="KW-0436">Ligase</keyword>
<protein>
    <recommendedName>
        <fullName evidence="3">tetrahydrofolate synthase</fullName>
        <ecNumber evidence="3">6.3.2.17</ecNumber>
    </recommendedName>
    <alternativeName>
        <fullName evidence="9">Tetrahydrofolylpolyglutamate synthase</fullName>
    </alternativeName>
</protein>
<dbReference type="SUPFAM" id="SSF53244">
    <property type="entry name" value="MurD-like peptide ligases, peptide-binding domain"/>
    <property type="match status" value="1"/>
</dbReference>
<evidence type="ECO:0000259" key="13">
    <source>
        <dbReference type="Pfam" id="PF08245"/>
    </source>
</evidence>
<dbReference type="eggNOG" id="COG0285">
    <property type="taxonomic scope" value="Bacteria"/>
</dbReference>
<dbReference type="Pfam" id="PF08245">
    <property type="entry name" value="Mur_ligase_M"/>
    <property type="match status" value="1"/>
</dbReference>
<evidence type="ECO:0000256" key="3">
    <source>
        <dbReference type="ARBA" id="ARBA00013025"/>
    </source>
</evidence>
<dbReference type="InterPro" id="IPR013221">
    <property type="entry name" value="Mur_ligase_cen"/>
</dbReference>
<name>A6TN35_ALKMQ</name>
<keyword evidence="6 11" id="KW-0547">Nucleotide-binding</keyword>
<keyword evidence="7 11" id="KW-0067">ATP-binding</keyword>
<evidence type="ECO:0000256" key="5">
    <source>
        <dbReference type="ARBA" id="ARBA00022723"/>
    </source>
</evidence>
<comment type="similarity">
    <text evidence="2 11">Belongs to the folylpolyglutamate synthase family.</text>
</comment>
<feature type="domain" description="Mur ligase C-terminal" evidence="12">
    <location>
        <begin position="298"/>
        <end position="417"/>
    </location>
</feature>
<dbReference type="HOGENOM" id="CLU_015869_1_2_9"/>
<evidence type="ECO:0000313" key="15">
    <source>
        <dbReference type="Proteomes" id="UP000001572"/>
    </source>
</evidence>
<dbReference type="GO" id="GO:0008841">
    <property type="term" value="F:dihydrofolate synthase activity"/>
    <property type="evidence" value="ECO:0007669"/>
    <property type="project" value="TreeGrafter"/>
</dbReference>
<evidence type="ECO:0000256" key="6">
    <source>
        <dbReference type="ARBA" id="ARBA00022741"/>
    </source>
</evidence>
<dbReference type="GO" id="GO:0005524">
    <property type="term" value="F:ATP binding"/>
    <property type="evidence" value="ECO:0007669"/>
    <property type="project" value="UniProtKB-KW"/>
</dbReference>